<sequence>MIELTYVSKSFKDHEIFKNIHLKINKGDFVVLRGKSGQGKSTLLNIMSLLEPPTQGQVSYYDSPIKTASQIRKLKRKDIAYVYQNYGLLENKTVFENLLLPLNISKKDTPKIKQALQDVGLSQDLLHRKVFTCSGGEQQRVAIARAILKNPSIIFADEPTGNLDEKNAKDIVELFIVLNAKGVTIVMATHSERFFDIGTRLIDLDSFA</sequence>
<dbReference type="InterPro" id="IPR003439">
    <property type="entry name" value="ABC_transporter-like_ATP-bd"/>
</dbReference>
<dbReference type="PANTHER" id="PTHR42798:SF4">
    <property type="entry name" value="ABC TRANSPORTER DOMAIN-CONTAINING PROTEIN"/>
    <property type="match status" value="1"/>
</dbReference>
<organism evidence="6 7">
    <name type="scientific">Staphylococcus massiliensis S46</name>
    <dbReference type="NCBI Taxonomy" id="1229783"/>
    <lineage>
        <taxon>Bacteria</taxon>
        <taxon>Bacillati</taxon>
        <taxon>Bacillota</taxon>
        <taxon>Bacilli</taxon>
        <taxon>Bacillales</taxon>
        <taxon>Staphylococcaceae</taxon>
        <taxon>Staphylococcus</taxon>
    </lineage>
</organism>
<dbReference type="CDD" id="cd03255">
    <property type="entry name" value="ABC_MJ0796_LolCDE_FtsE"/>
    <property type="match status" value="1"/>
</dbReference>
<evidence type="ECO:0000313" key="7">
    <source>
        <dbReference type="Proteomes" id="UP000009885"/>
    </source>
</evidence>
<dbReference type="SMART" id="SM00382">
    <property type="entry name" value="AAA"/>
    <property type="match status" value="1"/>
</dbReference>
<keyword evidence="2" id="KW-0813">Transport</keyword>
<dbReference type="InterPro" id="IPR017871">
    <property type="entry name" value="ABC_transporter-like_CS"/>
</dbReference>
<protein>
    <submittedName>
        <fullName evidence="6">Putative ABC transporter ATP-binding protein</fullName>
    </submittedName>
</protein>
<comment type="caution">
    <text evidence="6">The sequence shown here is derived from an EMBL/GenBank/DDBJ whole genome shotgun (WGS) entry which is preliminary data.</text>
</comment>
<keyword evidence="3" id="KW-0547">Nucleotide-binding</keyword>
<dbReference type="PATRIC" id="fig|1229783.3.peg.495"/>
<dbReference type="STRING" id="1229783.C273_02443"/>
<evidence type="ECO:0000256" key="3">
    <source>
        <dbReference type="ARBA" id="ARBA00022741"/>
    </source>
</evidence>
<dbReference type="PROSITE" id="PS00211">
    <property type="entry name" value="ABC_TRANSPORTER_1"/>
    <property type="match status" value="1"/>
</dbReference>
<dbReference type="AlphaFoldDB" id="K9AVD9"/>
<dbReference type="GO" id="GO:0005524">
    <property type="term" value="F:ATP binding"/>
    <property type="evidence" value="ECO:0007669"/>
    <property type="project" value="UniProtKB-KW"/>
</dbReference>
<dbReference type="InterPro" id="IPR003593">
    <property type="entry name" value="AAA+_ATPase"/>
</dbReference>
<evidence type="ECO:0000313" key="6">
    <source>
        <dbReference type="EMBL" id="EKU50091.1"/>
    </source>
</evidence>
<evidence type="ECO:0000256" key="4">
    <source>
        <dbReference type="ARBA" id="ARBA00022840"/>
    </source>
</evidence>
<accession>K9AVD9</accession>
<keyword evidence="4 6" id="KW-0067">ATP-binding</keyword>
<dbReference type="OrthoDB" id="9791546at2"/>
<evidence type="ECO:0000256" key="2">
    <source>
        <dbReference type="ARBA" id="ARBA00022448"/>
    </source>
</evidence>
<dbReference type="Pfam" id="PF00005">
    <property type="entry name" value="ABC_tran"/>
    <property type="match status" value="1"/>
</dbReference>
<comment type="similarity">
    <text evidence="1">Belongs to the ABC transporter superfamily.</text>
</comment>
<feature type="domain" description="ABC transporter" evidence="5">
    <location>
        <begin position="2"/>
        <end position="208"/>
    </location>
</feature>
<dbReference type="GO" id="GO:0016887">
    <property type="term" value="F:ATP hydrolysis activity"/>
    <property type="evidence" value="ECO:0007669"/>
    <property type="project" value="InterPro"/>
</dbReference>
<dbReference type="Gene3D" id="3.40.50.300">
    <property type="entry name" value="P-loop containing nucleotide triphosphate hydrolases"/>
    <property type="match status" value="1"/>
</dbReference>
<dbReference type="SUPFAM" id="SSF52540">
    <property type="entry name" value="P-loop containing nucleoside triphosphate hydrolases"/>
    <property type="match status" value="1"/>
</dbReference>
<dbReference type="eggNOG" id="COG1136">
    <property type="taxonomic scope" value="Bacteria"/>
</dbReference>
<dbReference type="InterPro" id="IPR017911">
    <property type="entry name" value="MacB-like_ATP-bd"/>
</dbReference>
<dbReference type="RefSeq" id="WP_009382316.1">
    <property type="nucleotide sequence ID" value="NZ_AMSQ01000003.1"/>
</dbReference>
<evidence type="ECO:0000256" key="1">
    <source>
        <dbReference type="ARBA" id="ARBA00005417"/>
    </source>
</evidence>
<dbReference type="Proteomes" id="UP000009885">
    <property type="component" value="Unassembled WGS sequence"/>
</dbReference>
<dbReference type="PANTHER" id="PTHR42798">
    <property type="entry name" value="LIPOPROTEIN-RELEASING SYSTEM ATP-BINDING PROTEIN LOLD"/>
    <property type="match status" value="1"/>
</dbReference>
<name>K9AVD9_9STAP</name>
<keyword evidence="7" id="KW-1185">Reference proteome</keyword>
<evidence type="ECO:0000259" key="5">
    <source>
        <dbReference type="PROSITE" id="PS50893"/>
    </source>
</evidence>
<dbReference type="EMBL" id="AMSQ01000003">
    <property type="protein sequence ID" value="EKU50091.1"/>
    <property type="molecule type" value="Genomic_DNA"/>
</dbReference>
<reference evidence="6 7" key="1">
    <citation type="journal article" date="2013" name="Genome Announc.">
        <title>Genome Sequence of Staphylococcus massiliensis Strain S46, Isolated from the Surface of Healthy Human Skin.</title>
        <authorList>
            <person name="Srivastav R."/>
            <person name="Singh A."/>
            <person name="Jangir P.K."/>
            <person name="Kumari C."/>
            <person name="Muduli S."/>
            <person name="Sharma R."/>
        </authorList>
    </citation>
    <scope>NUCLEOTIDE SEQUENCE [LARGE SCALE GENOMIC DNA]</scope>
    <source>
        <strain evidence="6 7">S46</strain>
    </source>
</reference>
<dbReference type="InterPro" id="IPR027417">
    <property type="entry name" value="P-loop_NTPase"/>
</dbReference>
<proteinExistence type="inferred from homology"/>
<dbReference type="PROSITE" id="PS50893">
    <property type="entry name" value="ABC_TRANSPORTER_2"/>
    <property type="match status" value="1"/>
</dbReference>
<gene>
    <name evidence="6" type="ORF">C273_02443</name>
</gene>